<dbReference type="GO" id="GO:0010605">
    <property type="term" value="P:negative regulation of macromolecule metabolic process"/>
    <property type="evidence" value="ECO:0007669"/>
    <property type="project" value="UniProtKB-ARBA"/>
</dbReference>
<dbReference type="OMA" id="PIMGDWF"/>
<dbReference type="GO" id="GO:0030163">
    <property type="term" value="P:protein catabolic process"/>
    <property type="evidence" value="ECO:0007669"/>
    <property type="project" value="UniProtKB-ARBA"/>
</dbReference>
<evidence type="ECO:0000256" key="3">
    <source>
        <dbReference type="ARBA" id="ARBA00004991"/>
    </source>
</evidence>
<evidence type="ECO:0000256" key="4">
    <source>
        <dbReference type="ARBA" id="ARBA00005382"/>
    </source>
</evidence>
<keyword evidence="7 12" id="KW-0378">Hydrolase</keyword>
<dbReference type="eggNOG" id="KOG2566">
    <property type="taxonomic scope" value="Eukaryota"/>
</dbReference>
<evidence type="ECO:0000256" key="2">
    <source>
        <dbReference type="ARBA" id="ARBA00004760"/>
    </source>
</evidence>
<comment type="pathway">
    <text evidence="3">Sphingolipid metabolism.</text>
</comment>
<dbReference type="GO" id="GO:0006914">
    <property type="term" value="P:autophagy"/>
    <property type="evidence" value="ECO:0007669"/>
    <property type="project" value="UniProtKB-ARBA"/>
</dbReference>
<name>D6WRN0_TRICA</name>
<dbReference type="InterPro" id="IPR017853">
    <property type="entry name" value="GH"/>
</dbReference>
<dbReference type="AlphaFoldDB" id="D6WRN0"/>
<comment type="catalytic activity">
    <reaction evidence="11">
        <text>an N-acyl-1-beta-D-glucosyl-15-methylhexadecasphing-4-enine + H2O = an N-acyl-15-methylhexadecasphing-4-enine + D-glucose</text>
        <dbReference type="Rhea" id="RHEA:34755"/>
        <dbReference type="ChEBI" id="CHEBI:4167"/>
        <dbReference type="ChEBI" id="CHEBI:15377"/>
        <dbReference type="ChEBI" id="CHEBI:70815"/>
        <dbReference type="ChEBI" id="CHEBI:70846"/>
    </reaction>
    <physiologicalReaction direction="left-to-right" evidence="11">
        <dbReference type="Rhea" id="RHEA:34756"/>
    </physiologicalReaction>
</comment>
<feature type="chain" id="PRO_5007310761" description="Glucosylceramidase" evidence="13">
    <location>
        <begin position="18"/>
        <end position="505"/>
    </location>
</feature>
<comment type="catalytic activity">
    <reaction evidence="1">
        <text>a beta-D-glucosyl-(1&lt;-&gt;1')-N-acylsphing-4-enine + H2O = an N-acylsphing-4-enine + D-glucose</text>
        <dbReference type="Rhea" id="RHEA:13269"/>
        <dbReference type="ChEBI" id="CHEBI:4167"/>
        <dbReference type="ChEBI" id="CHEBI:15377"/>
        <dbReference type="ChEBI" id="CHEBI:22801"/>
        <dbReference type="ChEBI" id="CHEBI:52639"/>
        <dbReference type="EC" id="3.2.1.45"/>
    </reaction>
    <physiologicalReaction direction="left-to-right" evidence="1">
        <dbReference type="Rhea" id="RHEA:13270"/>
    </physiologicalReaction>
</comment>
<keyword evidence="12" id="KW-0326">Glycosidase</keyword>
<evidence type="ECO:0000256" key="8">
    <source>
        <dbReference type="ARBA" id="ARBA00022919"/>
    </source>
</evidence>
<dbReference type="GO" id="GO:0006680">
    <property type="term" value="P:glucosylceramide catabolic process"/>
    <property type="evidence" value="ECO:0000318"/>
    <property type="project" value="GO_Central"/>
</dbReference>
<dbReference type="GO" id="GO:0016758">
    <property type="term" value="F:hexosyltransferase activity"/>
    <property type="evidence" value="ECO:0007669"/>
    <property type="project" value="UniProtKB-ARBA"/>
</dbReference>
<dbReference type="Pfam" id="PF17189">
    <property type="entry name" value="Glyco_hydro_30C"/>
    <property type="match status" value="1"/>
</dbReference>
<feature type="domain" description="Glycosyl hydrolase family 30 TIM-barrel" evidence="14">
    <location>
        <begin position="93"/>
        <end position="437"/>
    </location>
</feature>
<comment type="pathway">
    <text evidence="2">Lipid metabolism; sphingolipid metabolism.</text>
</comment>
<dbReference type="KEGG" id="tca:664516"/>
<evidence type="ECO:0000313" key="17">
    <source>
        <dbReference type="Proteomes" id="UP000007266"/>
    </source>
</evidence>
<dbReference type="GO" id="GO:0005774">
    <property type="term" value="C:vacuolar membrane"/>
    <property type="evidence" value="ECO:0007669"/>
    <property type="project" value="UniProtKB-ARBA"/>
</dbReference>
<dbReference type="PANTHER" id="PTHR11069:SF23">
    <property type="entry name" value="LYSOSOMAL ACID GLUCOSYLCERAMIDASE"/>
    <property type="match status" value="1"/>
</dbReference>
<evidence type="ECO:0000256" key="10">
    <source>
        <dbReference type="ARBA" id="ARBA00050474"/>
    </source>
</evidence>
<dbReference type="GO" id="GO:0006066">
    <property type="term" value="P:alcohol metabolic process"/>
    <property type="evidence" value="ECO:0007669"/>
    <property type="project" value="UniProtKB-ARBA"/>
</dbReference>
<evidence type="ECO:0000259" key="14">
    <source>
        <dbReference type="Pfam" id="PF02055"/>
    </source>
</evidence>
<dbReference type="InParanoid" id="D6WRN0"/>
<evidence type="ECO:0000256" key="6">
    <source>
        <dbReference type="ARBA" id="ARBA00022729"/>
    </source>
</evidence>
<dbReference type="GO" id="GO:0042391">
    <property type="term" value="P:regulation of membrane potential"/>
    <property type="evidence" value="ECO:0007669"/>
    <property type="project" value="UniProtKB-ARBA"/>
</dbReference>
<evidence type="ECO:0000256" key="11">
    <source>
        <dbReference type="ARBA" id="ARBA00051345"/>
    </source>
</evidence>
<dbReference type="SUPFAM" id="SSF51011">
    <property type="entry name" value="Glycosyl hydrolase domain"/>
    <property type="match status" value="1"/>
</dbReference>
<keyword evidence="9 12" id="KW-0443">Lipid metabolism</keyword>
<dbReference type="EC" id="3.2.1.45" evidence="5 12"/>
<dbReference type="GO" id="GO:0005764">
    <property type="term" value="C:lysosome"/>
    <property type="evidence" value="ECO:0007669"/>
    <property type="project" value="UniProtKB-ARBA"/>
</dbReference>
<dbReference type="InterPro" id="IPR033453">
    <property type="entry name" value="Glyco_hydro_30_TIM-barrel"/>
</dbReference>
<comment type="catalytic activity">
    <reaction evidence="10">
        <text>a beta-D-glucosylceramide + H2O = an N-acyl-sphingoid base + D-glucose</text>
        <dbReference type="Rhea" id="RHEA:81447"/>
        <dbReference type="ChEBI" id="CHEBI:4167"/>
        <dbReference type="ChEBI" id="CHEBI:15377"/>
        <dbReference type="ChEBI" id="CHEBI:83264"/>
        <dbReference type="ChEBI" id="CHEBI:83273"/>
    </reaction>
    <physiologicalReaction direction="left-to-right" evidence="10">
        <dbReference type="Rhea" id="RHEA:81448"/>
    </physiologicalReaction>
</comment>
<accession>D6WRN0</accession>
<feature type="domain" description="Glycosyl hydrolase family 30 beta sandwich" evidence="15">
    <location>
        <begin position="441"/>
        <end position="502"/>
    </location>
</feature>
<dbReference type="GO" id="GO:0004348">
    <property type="term" value="F:glucosylceramidase activity"/>
    <property type="evidence" value="ECO:0000318"/>
    <property type="project" value="GO_Central"/>
</dbReference>
<evidence type="ECO:0000259" key="15">
    <source>
        <dbReference type="Pfam" id="PF17189"/>
    </source>
</evidence>
<evidence type="ECO:0000256" key="12">
    <source>
        <dbReference type="RuleBase" id="RU361188"/>
    </source>
</evidence>
<dbReference type="Proteomes" id="UP000007266">
    <property type="component" value="Linkage group 7"/>
</dbReference>
<dbReference type="SUPFAM" id="SSF51445">
    <property type="entry name" value="(Trans)glycosidases"/>
    <property type="match status" value="1"/>
</dbReference>
<dbReference type="GO" id="GO:0016241">
    <property type="term" value="P:regulation of macroautophagy"/>
    <property type="evidence" value="ECO:0007669"/>
    <property type="project" value="UniProtKB-ARBA"/>
</dbReference>
<dbReference type="GO" id="GO:0032006">
    <property type="term" value="P:regulation of TOR signaling"/>
    <property type="evidence" value="ECO:0007669"/>
    <property type="project" value="UniProtKB-ARBA"/>
</dbReference>
<dbReference type="PANTHER" id="PTHR11069">
    <property type="entry name" value="GLUCOSYLCERAMIDASE"/>
    <property type="match status" value="1"/>
</dbReference>
<dbReference type="FunFam" id="3.20.20.80:FF:000030">
    <property type="entry name" value="Lysosomal acid glucosylceramidase"/>
    <property type="match status" value="1"/>
</dbReference>
<evidence type="ECO:0000313" key="16">
    <source>
        <dbReference type="EMBL" id="EFA07058.2"/>
    </source>
</evidence>
<protein>
    <recommendedName>
        <fullName evidence="5 12">Glucosylceramidase</fullName>
        <ecNumber evidence="5 12">3.2.1.45</ecNumber>
    </recommendedName>
</protein>
<reference evidence="16 17" key="1">
    <citation type="journal article" date="2008" name="Nature">
        <title>The genome of the model beetle and pest Tribolium castaneum.</title>
        <authorList>
            <consortium name="Tribolium Genome Sequencing Consortium"/>
            <person name="Richards S."/>
            <person name="Gibbs R.A."/>
            <person name="Weinstock G.M."/>
            <person name="Brown S.J."/>
            <person name="Denell R."/>
            <person name="Beeman R.W."/>
            <person name="Gibbs R."/>
            <person name="Beeman R.W."/>
            <person name="Brown S.J."/>
            <person name="Bucher G."/>
            <person name="Friedrich M."/>
            <person name="Grimmelikhuijzen C.J."/>
            <person name="Klingler M."/>
            <person name="Lorenzen M."/>
            <person name="Richards S."/>
            <person name="Roth S."/>
            <person name="Schroder R."/>
            <person name="Tautz D."/>
            <person name="Zdobnov E.M."/>
            <person name="Muzny D."/>
            <person name="Gibbs R.A."/>
            <person name="Weinstock G.M."/>
            <person name="Attaway T."/>
            <person name="Bell S."/>
            <person name="Buhay C.J."/>
            <person name="Chandrabose M.N."/>
            <person name="Chavez D."/>
            <person name="Clerk-Blankenburg K.P."/>
            <person name="Cree A."/>
            <person name="Dao M."/>
            <person name="Davis C."/>
            <person name="Chacko J."/>
            <person name="Dinh H."/>
            <person name="Dugan-Rocha S."/>
            <person name="Fowler G."/>
            <person name="Garner T.T."/>
            <person name="Garnes J."/>
            <person name="Gnirke A."/>
            <person name="Hawes A."/>
            <person name="Hernandez J."/>
            <person name="Hines S."/>
            <person name="Holder M."/>
            <person name="Hume J."/>
            <person name="Jhangiani S.N."/>
            <person name="Joshi V."/>
            <person name="Khan Z.M."/>
            <person name="Jackson L."/>
            <person name="Kovar C."/>
            <person name="Kowis A."/>
            <person name="Lee S."/>
            <person name="Lewis L.R."/>
            <person name="Margolis J."/>
            <person name="Morgan M."/>
            <person name="Nazareth L.V."/>
            <person name="Nguyen N."/>
            <person name="Okwuonu G."/>
            <person name="Parker D."/>
            <person name="Richards S."/>
            <person name="Ruiz S.J."/>
            <person name="Santibanez J."/>
            <person name="Savard J."/>
            <person name="Scherer S.E."/>
            <person name="Schneider B."/>
            <person name="Sodergren E."/>
            <person name="Tautz D."/>
            <person name="Vattahil S."/>
            <person name="Villasana D."/>
            <person name="White C.S."/>
            <person name="Wright R."/>
            <person name="Park Y."/>
            <person name="Beeman R.W."/>
            <person name="Lord J."/>
            <person name="Oppert B."/>
            <person name="Lorenzen M."/>
            <person name="Brown S."/>
            <person name="Wang L."/>
            <person name="Savard J."/>
            <person name="Tautz D."/>
            <person name="Richards S."/>
            <person name="Weinstock G."/>
            <person name="Gibbs R.A."/>
            <person name="Liu Y."/>
            <person name="Worley K."/>
            <person name="Weinstock G."/>
            <person name="Elsik C.G."/>
            <person name="Reese J.T."/>
            <person name="Elhaik E."/>
            <person name="Landan G."/>
            <person name="Graur D."/>
            <person name="Arensburger P."/>
            <person name="Atkinson P."/>
            <person name="Beeman R.W."/>
            <person name="Beidler J."/>
            <person name="Brown S.J."/>
            <person name="Demuth J.P."/>
            <person name="Drury D.W."/>
            <person name="Du Y.Z."/>
            <person name="Fujiwara H."/>
            <person name="Lorenzen M."/>
            <person name="Maselli V."/>
            <person name="Osanai M."/>
            <person name="Park Y."/>
            <person name="Robertson H.M."/>
            <person name="Tu Z."/>
            <person name="Wang J.J."/>
            <person name="Wang S."/>
            <person name="Richards S."/>
            <person name="Song H."/>
            <person name="Zhang L."/>
            <person name="Sodergren E."/>
            <person name="Werner D."/>
            <person name="Stanke M."/>
            <person name="Morgenstern B."/>
            <person name="Solovyev V."/>
            <person name="Kosarev P."/>
            <person name="Brown G."/>
            <person name="Chen H.C."/>
            <person name="Ermolaeva O."/>
            <person name="Hlavina W."/>
            <person name="Kapustin Y."/>
            <person name="Kiryutin B."/>
            <person name="Kitts P."/>
            <person name="Maglott D."/>
            <person name="Pruitt K."/>
            <person name="Sapojnikov V."/>
            <person name="Souvorov A."/>
            <person name="Mackey A.J."/>
            <person name="Waterhouse R.M."/>
            <person name="Wyder S."/>
            <person name="Zdobnov E.M."/>
            <person name="Zdobnov E.M."/>
            <person name="Wyder S."/>
            <person name="Kriventseva E.V."/>
            <person name="Kadowaki T."/>
            <person name="Bork P."/>
            <person name="Aranda M."/>
            <person name="Bao R."/>
            <person name="Beermann A."/>
            <person name="Berns N."/>
            <person name="Bolognesi R."/>
            <person name="Bonneton F."/>
            <person name="Bopp D."/>
            <person name="Brown S.J."/>
            <person name="Bucher G."/>
            <person name="Butts T."/>
            <person name="Chaumot A."/>
            <person name="Denell R.E."/>
            <person name="Ferrier D.E."/>
            <person name="Friedrich M."/>
            <person name="Gordon C.M."/>
            <person name="Jindra M."/>
            <person name="Klingler M."/>
            <person name="Lan Q."/>
            <person name="Lattorff H.M."/>
            <person name="Laudet V."/>
            <person name="von Levetsow C."/>
            <person name="Liu Z."/>
            <person name="Lutz R."/>
            <person name="Lynch J.A."/>
            <person name="da Fonseca R.N."/>
            <person name="Posnien N."/>
            <person name="Reuter R."/>
            <person name="Roth S."/>
            <person name="Savard J."/>
            <person name="Schinko J.B."/>
            <person name="Schmitt C."/>
            <person name="Schoppmeier M."/>
            <person name="Schroder R."/>
            <person name="Shippy T.D."/>
            <person name="Simonnet F."/>
            <person name="Marques-Souza H."/>
            <person name="Tautz D."/>
            <person name="Tomoyasu Y."/>
            <person name="Trauner J."/>
            <person name="Van der Zee M."/>
            <person name="Vervoort M."/>
            <person name="Wittkopp N."/>
            <person name="Wimmer E.A."/>
            <person name="Yang X."/>
            <person name="Jones A.K."/>
            <person name="Sattelle D.B."/>
            <person name="Ebert P.R."/>
            <person name="Nelson D."/>
            <person name="Scott J.G."/>
            <person name="Beeman R.W."/>
            <person name="Muthukrishnan S."/>
            <person name="Kramer K.J."/>
            <person name="Arakane Y."/>
            <person name="Beeman R.W."/>
            <person name="Zhu Q."/>
            <person name="Hogenkamp D."/>
            <person name="Dixit R."/>
            <person name="Oppert B."/>
            <person name="Jiang H."/>
            <person name="Zou Z."/>
            <person name="Marshall J."/>
            <person name="Elpidina E."/>
            <person name="Vinokurov K."/>
            <person name="Oppert C."/>
            <person name="Zou Z."/>
            <person name="Evans J."/>
            <person name="Lu Z."/>
            <person name="Zhao P."/>
            <person name="Sumathipala N."/>
            <person name="Altincicek B."/>
            <person name="Vilcinskas A."/>
            <person name="Williams M."/>
            <person name="Hultmark D."/>
            <person name="Hetru C."/>
            <person name="Jiang H."/>
            <person name="Grimmelikhuijzen C.J."/>
            <person name="Hauser F."/>
            <person name="Cazzamali G."/>
            <person name="Williamson M."/>
            <person name="Park Y."/>
            <person name="Li B."/>
            <person name="Tanaka Y."/>
            <person name="Predel R."/>
            <person name="Neupert S."/>
            <person name="Schachtner J."/>
            <person name="Verleyen P."/>
            <person name="Raible F."/>
            <person name="Bork P."/>
            <person name="Friedrich M."/>
            <person name="Walden K.K."/>
            <person name="Robertson H.M."/>
            <person name="Angeli S."/>
            <person name="Foret S."/>
            <person name="Bucher G."/>
            <person name="Schuetz S."/>
            <person name="Maleszka R."/>
            <person name="Wimmer E.A."/>
            <person name="Beeman R.W."/>
            <person name="Lorenzen M."/>
            <person name="Tomoyasu Y."/>
            <person name="Miller S.C."/>
            <person name="Grossmann D."/>
            <person name="Bucher G."/>
        </authorList>
    </citation>
    <scope>NUCLEOTIDE SEQUENCE [LARGE SCALE GENOMIC DNA]</scope>
    <source>
        <strain evidence="16 17">Georgia GA2</strain>
    </source>
</reference>
<evidence type="ECO:0000256" key="9">
    <source>
        <dbReference type="ARBA" id="ARBA00023098"/>
    </source>
</evidence>
<keyword evidence="6 13" id="KW-0732">Signal</keyword>
<comment type="similarity">
    <text evidence="4 12">Belongs to the glycosyl hydrolase 30 family.</text>
</comment>
<dbReference type="GO" id="GO:0007040">
    <property type="term" value="P:lysosome organization"/>
    <property type="evidence" value="ECO:0007669"/>
    <property type="project" value="UniProtKB-ARBA"/>
</dbReference>
<dbReference type="InterPro" id="IPR033452">
    <property type="entry name" value="GH30_C"/>
</dbReference>
<dbReference type="Gene3D" id="3.20.20.80">
    <property type="entry name" value="Glycosidases"/>
    <property type="match status" value="1"/>
</dbReference>
<dbReference type="GO" id="GO:0008202">
    <property type="term" value="P:steroid metabolic process"/>
    <property type="evidence" value="ECO:0007669"/>
    <property type="project" value="UniProtKB-ARBA"/>
</dbReference>
<organism evidence="16 17">
    <name type="scientific">Tribolium castaneum</name>
    <name type="common">Red flour beetle</name>
    <dbReference type="NCBI Taxonomy" id="7070"/>
    <lineage>
        <taxon>Eukaryota</taxon>
        <taxon>Metazoa</taxon>
        <taxon>Ecdysozoa</taxon>
        <taxon>Arthropoda</taxon>
        <taxon>Hexapoda</taxon>
        <taxon>Insecta</taxon>
        <taxon>Pterygota</taxon>
        <taxon>Neoptera</taxon>
        <taxon>Endopterygota</taxon>
        <taxon>Coleoptera</taxon>
        <taxon>Polyphaga</taxon>
        <taxon>Cucujiformia</taxon>
        <taxon>Tenebrionidae</taxon>
        <taxon>Tenebrionidae incertae sedis</taxon>
        <taxon>Tribolium</taxon>
    </lineage>
</organism>
<reference evidence="16 17" key="2">
    <citation type="journal article" date="2010" name="Nucleic Acids Res.">
        <title>BeetleBase in 2010: revisions to provide comprehensive genomic information for Tribolium castaneum.</title>
        <authorList>
            <person name="Kim H.S."/>
            <person name="Murphy T."/>
            <person name="Xia J."/>
            <person name="Caragea D."/>
            <person name="Park Y."/>
            <person name="Beeman R.W."/>
            <person name="Lorenzen M.D."/>
            <person name="Butcher S."/>
            <person name="Manak J.R."/>
            <person name="Brown S.J."/>
        </authorList>
    </citation>
    <scope>GENOME REANNOTATION</scope>
    <source>
        <strain evidence="16 17">Georgia GA2</strain>
    </source>
</reference>
<sequence>MLAKILLLFLLTGFSHTQECLSRDYGHGGTVCVCNATHCDTVPQPEKVEPSELLVYTSNKAGLRFHLEKKKFESSNLLDNQIIINPKEKYQTILGWGGAFTDATGINIASLEEELQSKLLESYFSENGIEYSLCRVPIGGTDFSVRAYSYDDGEEDKNLTNFKLAEEDHQYKIPYIKKALNLTGNNLKLFASAWTAPTWMKTNGEYTGFGFLKEEMFQTWANYFVKFLDEYEEQGVEFWGITTGNEPSLALVPLNQINSVGWDATEMGKWIVNNLGPTIRNSTHQNIKIMILDDQRLFLPWFVDLALKDNSTRSYIDGVAIHWYLNNIVPITVVNETHSHFPEKFILATEACNGIQLGVGPVVLGSWERGEYYSFDIIEDLLNWVSGWVDWNMVLDLTGGPTYINNNVDSPIIVNASAGEFYKQPMYYHLGHFSKFLPRHSVRIAVSNTIEENVLVVAFQRPDNATAVIILNRNEDVVPVSVTDPKRGTAQLEISEKSITTLLYW</sequence>
<dbReference type="OrthoDB" id="2160638at2759"/>
<evidence type="ECO:0000256" key="7">
    <source>
        <dbReference type="ARBA" id="ARBA00022801"/>
    </source>
</evidence>
<dbReference type="HOGENOM" id="CLU_014379_1_2_1"/>
<evidence type="ECO:0000256" key="1">
    <source>
        <dbReference type="ARBA" id="ARBA00001013"/>
    </source>
</evidence>
<dbReference type="PRINTS" id="PR00843">
    <property type="entry name" value="GLHYDRLASE30"/>
</dbReference>
<proteinExistence type="inferred from homology"/>
<gene>
    <name evidence="16" type="primary">AUGUSTUS-3.0.2_10035</name>
    <name evidence="16" type="ORF">TcasGA2_TC010035</name>
</gene>
<dbReference type="EMBL" id="KQ971354">
    <property type="protein sequence ID" value="EFA07058.2"/>
    <property type="molecule type" value="Genomic_DNA"/>
</dbReference>
<keyword evidence="8 12" id="KW-0746">Sphingolipid metabolism</keyword>
<evidence type="ECO:0000256" key="5">
    <source>
        <dbReference type="ARBA" id="ARBA00012658"/>
    </source>
</evidence>
<keyword evidence="17" id="KW-1185">Reference proteome</keyword>
<evidence type="ECO:0000256" key="13">
    <source>
        <dbReference type="SAM" id="SignalP"/>
    </source>
</evidence>
<dbReference type="InterPro" id="IPR001139">
    <property type="entry name" value="Glyco_hydro_30"/>
</dbReference>
<dbReference type="FunCoup" id="D6WRN0">
    <property type="interactions" value="158"/>
</dbReference>
<dbReference type="Pfam" id="PF02055">
    <property type="entry name" value="Glyco_hydro_30"/>
    <property type="match status" value="1"/>
</dbReference>
<dbReference type="STRING" id="7070.D6WRN0"/>
<dbReference type="GO" id="GO:0005102">
    <property type="term" value="F:signaling receptor binding"/>
    <property type="evidence" value="ECO:0007669"/>
    <property type="project" value="UniProtKB-ARBA"/>
</dbReference>
<feature type="signal peptide" evidence="13">
    <location>
        <begin position="1"/>
        <end position="17"/>
    </location>
</feature>
<dbReference type="GO" id="GO:0051246">
    <property type="term" value="P:regulation of protein metabolic process"/>
    <property type="evidence" value="ECO:0007669"/>
    <property type="project" value="UniProtKB-ARBA"/>
</dbReference>